<organism evidence="2 3">
    <name type="scientific">Massilia solisilvae</name>
    <dbReference type="NCBI Taxonomy" id="1811225"/>
    <lineage>
        <taxon>Bacteria</taxon>
        <taxon>Pseudomonadati</taxon>
        <taxon>Pseudomonadota</taxon>
        <taxon>Betaproteobacteria</taxon>
        <taxon>Burkholderiales</taxon>
        <taxon>Oxalobacteraceae</taxon>
        <taxon>Telluria group</taxon>
        <taxon>Massilia</taxon>
    </lineage>
</organism>
<feature type="signal peptide" evidence="1">
    <location>
        <begin position="1"/>
        <end position="19"/>
    </location>
</feature>
<evidence type="ECO:0008006" key="4">
    <source>
        <dbReference type="Google" id="ProtNLM"/>
    </source>
</evidence>
<evidence type="ECO:0000313" key="3">
    <source>
        <dbReference type="Proteomes" id="UP001205861"/>
    </source>
</evidence>
<evidence type="ECO:0000313" key="2">
    <source>
        <dbReference type="EMBL" id="MCS0610389.1"/>
    </source>
</evidence>
<gene>
    <name evidence="2" type="ORF">NX773_19665</name>
</gene>
<comment type="caution">
    <text evidence="2">The sequence shown here is derived from an EMBL/GenBank/DDBJ whole genome shotgun (WGS) entry which is preliminary data.</text>
</comment>
<accession>A0ABT2BPE1</accession>
<feature type="chain" id="PRO_5045406046" description="Transmembrane protein" evidence="1">
    <location>
        <begin position="20"/>
        <end position="180"/>
    </location>
</feature>
<dbReference type="Proteomes" id="UP001205861">
    <property type="component" value="Unassembled WGS sequence"/>
</dbReference>
<dbReference type="PROSITE" id="PS51257">
    <property type="entry name" value="PROKAR_LIPOPROTEIN"/>
    <property type="match status" value="1"/>
</dbReference>
<reference evidence="2 3" key="1">
    <citation type="submission" date="2022-08" db="EMBL/GenBank/DDBJ databases">
        <title>Reclassification of Massilia species as members of the genera Telluria, Duganella, Pseudoduganella, Mokoshia gen. nov. and Zemynaea gen. nov. using orthogonal and non-orthogonal genome-based approaches.</title>
        <authorList>
            <person name="Bowman J.P."/>
        </authorList>
    </citation>
    <scope>NUCLEOTIDE SEQUENCE [LARGE SCALE GENOMIC DNA]</scope>
    <source>
        <strain evidence="2 3">JCM 31607</strain>
    </source>
</reference>
<name>A0ABT2BPE1_9BURK</name>
<keyword evidence="1" id="KW-0732">Signal</keyword>
<evidence type="ECO:0000256" key="1">
    <source>
        <dbReference type="SAM" id="SignalP"/>
    </source>
</evidence>
<proteinExistence type="predicted"/>
<sequence length="180" mass="18732">MRPHSILAFAAAAATVALAACSPKYNWRDYMSPDAPYRVMFPGKPATYTRSVDLDGMRVDMTMTATEVEGAMYAVGAAQAPSAAQAQAALGAMKTALVRNIGATATQEKSSATASVAGATHSASATSDVTADGVLNGVPMRLVGHFEARGQRFYQVIVVGPAKSVAPEPTEQFISSFKAQ</sequence>
<dbReference type="RefSeq" id="WP_258857985.1">
    <property type="nucleotide sequence ID" value="NZ_JANUGV010000007.1"/>
</dbReference>
<protein>
    <recommendedName>
        <fullName evidence="4">Transmembrane protein</fullName>
    </recommendedName>
</protein>
<dbReference type="EMBL" id="JANUGV010000007">
    <property type="protein sequence ID" value="MCS0610389.1"/>
    <property type="molecule type" value="Genomic_DNA"/>
</dbReference>
<keyword evidence="3" id="KW-1185">Reference proteome</keyword>